<dbReference type="EMBL" id="JACOQH010000004">
    <property type="protein sequence ID" value="MBC5753884.1"/>
    <property type="molecule type" value="Genomic_DNA"/>
</dbReference>
<comment type="caution">
    <text evidence="1">The sequence shown here is derived from an EMBL/GenBank/DDBJ whole genome shotgun (WGS) entry which is preliminary data.</text>
</comment>
<dbReference type="InterPro" id="IPR038735">
    <property type="entry name" value="MSMEG_1276-like_NTP-PPase_dom"/>
</dbReference>
<organism evidence="1 2">
    <name type="scientific">Roseburia yibonii</name>
    <dbReference type="NCBI Taxonomy" id="2763063"/>
    <lineage>
        <taxon>Bacteria</taxon>
        <taxon>Bacillati</taxon>
        <taxon>Bacillota</taxon>
        <taxon>Clostridia</taxon>
        <taxon>Lachnospirales</taxon>
        <taxon>Lachnospiraceae</taxon>
        <taxon>Roseburia</taxon>
    </lineage>
</organism>
<name>A0ABR7IAA2_9FIRM</name>
<protein>
    <submittedName>
        <fullName evidence="1">Nucleoside triphosphate pyrophosphohydrolase</fullName>
    </submittedName>
</protein>
<evidence type="ECO:0000313" key="1">
    <source>
        <dbReference type="EMBL" id="MBC5753884.1"/>
    </source>
</evidence>
<dbReference type="Proteomes" id="UP000621540">
    <property type="component" value="Unassembled WGS sequence"/>
</dbReference>
<dbReference type="RefSeq" id="WP_186982100.1">
    <property type="nucleotide sequence ID" value="NZ_JACOQH010000004.1"/>
</dbReference>
<gene>
    <name evidence="1" type="ORF">H8Z76_07565</name>
</gene>
<proteinExistence type="predicted"/>
<reference evidence="1 2" key="1">
    <citation type="submission" date="2020-08" db="EMBL/GenBank/DDBJ databases">
        <title>Genome public.</title>
        <authorList>
            <person name="Liu C."/>
            <person name="Sun Q."/>
        </authorList>
    </citation>
    <scope>NUCLEOTIDE SEQUENCE [LARGE SCALE GENOMIC DNA]</scope>
    <source>
        <strain evidence="1 2">BX0805</strain>
    </source>
</reference>
<accession>A0ABR7IAA2</accession>
<dbReference type="CDD" id="cd11532">
    <property type="entry name" value="NTP-PPase_COG4997"/>
    <property type="match status" value="1"/>
</dbReference>
<evidence type="ECO:0000313" key="2">
    <source>
        <dbReference type="Proteomes" id="UP000621540"/>
    </source>
</evidence>
<keyword evidence="2" id="KW-1185">Reference proteome</keyword>
<sequence>MKIYNKLVRDKIPEIIEMDGKKCVTHILTNEEYIAALEMKLNEEVAEYQEDKNLEEMADVLEVLQAICVARGYSLEELERLRAKKADERGKFADRIFLEYVEDGK</sequence>